<evidence type="ECO:0000256" key="2">
    <source>
        <dbReference type="SAM" id="Phobius"/>
    </source>
</evidence>
<feature type="region of interest" description="Disordered" evidence="1">
    <location>
        <begin position="106"/>
        <end position="139"/>
    </location>
</feature>
<proteinExistence type="predicted"/>
<comment type="caution">
    <text evidence="3">The sequence shown here is derived from an EMBL/GenBank/DDBJ whole genome shotgun (WGS) entry which is preliminary data.</text>
</comment>
<feature type="compositionally biased region" description="Low complexity" evidence="1">
    <location>
        <begin position="108"/>
        <end position="117"/>
    </location>
</feature>
<keyword evidence="4" id="KW-1185">Reference proteome</keyword>
<gene>
    <name evidence="3" type="ORF">WR25_03828</name>
</gene>
<dbReference type="AlphaFoldDB" id="A0A2A2KZJ2"/>
<dbReference type="EMBL" id="LIAE01007440">
    <property type="protein sequence ID" value="PAV79243.1"/>
    <property type="molecule type" value="Genomic_DNA"/>
</dbReference>
<keyword evidence="2" id="KW-0812">Transmembrane</keyword>
<sequence length="283" mass="32364">MHVDVHEHLDTGQGSSTSQQPQGMDSELTEHQKQMVEEVLKRAEQSRHEARVVLDGSRLRQLAAMQRGSVDEQFVVFQANSFESDQHLVQMDSIPETMSVIPEDLPTSSRASISSERSPAKTVDEKPSELEEQEQEQNPVDTITTTITQKVKLISTHISQWLHSLDYEQDYYIPMKRGSKAGPLEMNELTEAYIDSLAEGIIIAACLQYAQQQLANAPYFRQYCEQLASGIIQFVYRVIEQQQSTEYVAFEDVSFTKFMVDSFFFIVCVLNGDIVYFYLFVFF</sequence>
<feature type="compositionally biased region" description="Basic and acidic residues" evidence="1">
    <location>
        <begin position="1"/>
        <end position="10"/>
    </location>
</feature>
<dbReference type="OrthoDB" id="5828491at2759"/>
<feature type="region of interest" description="Disordered" evidence="1">
    <location>
        <begin position="1"/>
        <end position="29"/>
    </location>
</feature>
<evidence type="ECO:0000256" key="1">
    <source>
        <dbReference type="SAM" id="MobiDB-lite"/>
    </source>
</evidence>
<name>A0A2A2KZJ2_9BILA</name>
<evidence type="ECO:0000313" key="3">
    <source>
        <dbReference type="EMBL" id="PAV79243.1"/>
    </source>
</evidence>
<feature type="compositionally biased region" description="Low complexity" evidence="1">
    <location>
        <begin position="11"/>
        <end position="23"/>
    </location>
</feature>
<keyword evidence="2" id="KW-1133">Transmembrane helix</keyword>
<keyword evidence="2" id="KW-0472">Membrane</keyword>
<organism evidence="3 4">
    <name type="scientific">Diploscapter pachys</name>
    <dbReference type="NCBI Taxonomy" id="2018661"/>
    <lineage>
        <taxon>Eukaryota</taxon>
        <taxon>Metazoa</taxon>
        <taxon>Ecdysozoa</taxon>
        <taxon>Nematoda</taxon>
        <taxon>Chromadorea</taxon>
        <taxon>Rhabditida</taxon>
        <taxon>Rhabditina</taxon>
        <taxon>Rhabditomorpha</taxon>
        <taxon>Rhabditoidea</taxon>
        <taxon>Rhabditidae</taxon>
        <taxon>Diploscapter</taxon>
    </lineage>
</organism>
<protein>
    <submittedName>
        <fullName evidence="3">Uncharacterized protein</fullName>
    </submittedName>
</protein>
<dbReference type="Proteomes" id="UP000218231">
    <property type="component" value="Unassembled WGS sequence"/>
</dbReference>
<reference evidence="3 4" key="1">
    <citation type="journal article" date="2017" name="Curr. Biol.">
        <title>Genome architecture and evolution of a unichromosomal asexual nematode.</title>
        <authorList>
            <person name="Fradin H."/>
            <person name="Zegar C."/>
            <person name="Gutwein M."/>
            <person name="Lucas J."/>
            <person name="Kovtun M."/>
            <person name="Corcoran D."/>
            <person name="Baugh L.R."/>
            <person name="Kiontke K."/>
            <person name="Gunsalus K."/>
            <person name="Fitch D.H."/>
            <person name="Piano F."/>
        </authorList>
    </citation>
    <scope>NUCLEOTIDE SEQUENCE [LARGE SCALE GENOMIC DNA]</scope>
    <source>
        <strain evidence="3">PF1309</strain>
    </source>
</reference>
<evidence type="ECO:0000313" key="4">
    <source>
        <dbReference type="Proteomes" id="UP000218231"/>
    </source>
</evidence>
<feature type="compositionally biased region" description="Basic and acidic residues" evidence="1">
    <location>
        <begin position="118"/>
        <end position="129"/>
    </location>
</feature>
<feature type="transmembrane region" description="Helical" evidence="2">
    <location>
        <begin position="263"/>
        <end position="282"/>
    </location>
</feature>
<dbReference type="STRING" id="2018661.A0A2A2KZJ2"/>
<accession>A0A2A2KZJ2</accession>